<keyword evidence="2" id="KW-1185">Reference proteome</keyword>
<accession>A0ABR2JYN1</accession>
<evidence type="ECO:0000313" key="2">
    <source>
        <dbReference type="Proteomes" id="UP001470230"/>
    </source>
</evidence>
<sequence length="605" mass="69448">MELNECLARLKLFYNSFLNFTKGNSSTPEAFEQIVSIIKDNNFGENSDELRSILHIIYKIASQHKRNPVFMDKIQKILLLFEAKIKQSFSNLEIFRIFQNDKFLLLFLINQKMVTIDEEVATFLIQKLGGYYSNFFYPEIEPFLESIRNKTFICLFDCPQISDENFEKKRQEGENDSDLCRSIRKDSLDEFISICNDQSLGPISTVPRSVFETNILLAKNAVTILEYAAFFGSISIVDFLLKTGKKPPKTLWIYAIHSGSIEMIHFLEENGNKPEKCFYEKYFLTAIKCHCNDIAHHIFDTYFEDKNKKFYEQCFAYYNFEFLPDDFTDNYESIFEYASAGRNRQEIINILFKKLGTSIEKNYFQKSNFLSELKIPSFITRIEDYAFFLCTSLKKVEIPSSMNYIGVYAFGRCSNLTSLAIPSSVTEIGKFIFSKCSKLSEINIPHSLTRIPIGAFEYCSCLVNITIPSSVTEIGSYSFCSCSRLEEITIPSSVTVIGEYAFCLCSCLSEIEIPSSVTKISNYLFRSCTALEKFVIHQNITEIGRFAFDNCKSLTEIVIPLSVTEIGFLAFARCESLKQIKIPSSITNVEKLAINSEAKIIRYSI</sequence>
<dbReference type="Pfam" id="PF13306">
    <property type="entry name" value="LRR_5"/>
    <property type="match status" value="1"/>
</dbReference>
<dbReference type="InterPro" id="IPR053139">
    <property type="entry name" value="Surface_bspA-like"/>
</dbReference>
<dbReference type="InterPro" id="IPR036770">
    <property type="entry name" value="Ankyrin_rpt-contain_sf"/>
</dbReference>
<dbReference type="Proteomes" id="UP001470230">
    <property type="component" value="Unassembled WGS sequence"/>
</dbReference>
<evidence type="ECO:0000313" key="1">
    <source>
        <dbReference type="EMBL" id="KAK8883623.1"/>
    </source>
</evidence>
<name>A0ABR2JYN1_9EUKA</name>
<reference evidence="1 2" key="1">
    <citation type="submission" date="2024-04" db="EMBL/GenBank/DDBJ databases">
        <title>Tritrichomonas musculus Genome.</title>
        <authorList>
            <person name="Alves-Ferreira E."/>
            <person name="Grigg M."/>
            <person name="Lorenzi H."/>
            <person name="Galac M."/>
        </authorList>
    </citation>
    <scope>NUCLEOTIDE SEQUENCE [LARGE SCALE GENOMIC DNA]</scope>
    <source>
        <strain evidence="1 2">EAF2021</strain>
    </source>
</reference>
<dbReference type="SUPFAM" id="SSF52058">
    <property type="entry name" value="L domain-like"/>
    <property type="match status" value="1"/>
</dbReference>
<dbReference type="PANTHER" id="PTHR45661:SF3">
    <property type="entry name" value="IG-LIKE DOMAIN-CONTAINING PROTEIN"/>
    <property type="match status" value="1"/>
</dbReference>
<dbReference type="EMBL" id="JAPFFF010000008">
    <property type="protein sequence ID" value="KAK8883623.1"/>
    <property type="molecule type" value="Genomic_DNA"/>
</dbReference>
<dbReference type="Gene3D" id="3.80.10.10">
    <property type="entry name" value="Ribonuclease Inhibitor"/>
    <property type="match status" value="4"/>
</dbReference>
<gene>
    <name evidence="1" type="ORF">M9Y10_042718</name>
</gene>
<proteinExistence type="predicted"/>
<comment type="caution">
    <text evidence="1">The sequence shown here is derived from an EMBL/GenBank/DDBJ whole genome shotgun (WGS) entry which is preliminary data.</text>
</comment>
<dbReference type="InterPro" id="IPR026906">
    <property type="entry name" value="LRR_5"/>
</dbReference>
<dbReference type="SUPFAM" id="SSF48403">
    <property type="entry name" value="Ankyrin repeat"/>
    <property type="match status" value="1"/>
</dbReference>
<dbReference type="InterPro" id="IPR032675">
    <property type="entry name" value="LRR_dom_sf"/>
</dbReference>
<dbReference type="PANTHER" id="PTHR45661">
    <property type="entry name" value="SURFACE ANTIGEN"/>
    <property type="match status" value="1"/>
</dbReference>
<organism evidence="1 2">
    <name type="scientific">Tritrichomonas musculus</name>
    <dbReference type="NCBI Taxonomy" id="1915356"/>
    <lineage>
        <taxon>Eukaryota</taxon>
        <taxon>Metamonada</taxon>
        <taxon>Parabasalia</taxon>
        <taxon>Tritrichomonadida</taxon>
        <taxon>Tritrichomonadidae</taxon>
        <taxon>Tritrichomonas</taxon>
    </lineage>
</organism>
<protein>
    <submittedName>
        <fullName evidence="1">Uncharacterized protein</fullName>
    </submittedName>
</protein>